<evidence type="ECO:0000259" key="6">
    <source>
        <dbReference type="Pfam" id="PF00728"/>
    </source>
</evidence>
<dbReference type="PANTHER" id="PTHR43678">
    <property type="entry name" value="PUTATIVE (AFU_ORTHOLOGUE AFUA_2G00640)-RELATED"/>
    <property type="match status" value="1"/>
</dbReference>
<dbReference type="InterPro" id="IPR015882">
    <property type="entry name" value="HEX_bac_N"/>
</dbReference>
<name>A0A3S4VB82_ACTVI</name>
<dbReference type="GO" id="GO:0005975">
    <property type="term" value="P:carbohydrate metabolic process"/>
    <property type="evidence" value="ECO:0007669"/>
    <property type="project" value="InterPro"/>
</dbReference>
<evidence type="ECO:0000256" key="5">
    <source>
        <dbReference type="SAM" id="MobiDB-lite"/>
    </source>
</evidence>
<dbReference type="Pfam" id="PF00728">
    <property type="entry name" value="Glyco_hydro_20"/>
    <property type="match status" value="1"/>
</dbReference>
<gene>
    <name evidence="8" type="primary">exo I</name>
    <name evidence="8" type="ORF">NCTC10951_01929</name>
</gene>
<dbReference type="InterPro" id="IPR029018">
    <property type="entry name" value="Hex-like_dom2"/>
</dbReference>
<evidence type="ECO:0000256" key="1">
    <source>
        <dbReference type="ARBA" id="ARBA00006285"/>
    </source>
</evidence>
<feature type="domain" description="Beta-hexosaminidase bacterial type N-terminal" evidence="7">
    <location>
        <begin position="92"/>
        <end position="184"/>
    </location>
</feature>
<feature type="active site" description="Proton donor" evidence="4">
    <location>
        <position position="332"/>
    </location>
</feature>
<dbReference type="Proteomes" id="UP000268658">
    <property type="component" value="Chromosome"/>
</dbReference>
<evidence type="ECO:0000256" key="2">
    <source>
        <dbReference type="ARBA" id="ARBA00022801"/>
    </source>
</evidence>
<dbReference type="SUPFAM" id="SSF55545">
    <property type="entry name" value="beta-N-acetylhexosaminidase-like domain"/>
    <property type="match status" value="1"/>
</dbReference>
<sequence length="560" mass="61889">MTIEPPSPARAPASPSLSGMARVIPAVRSFQPSALSPFRLRPSTVIATSTSSPTAGADRRTLGPDDARAQHDGEDRAGILDTADLLASEIEAMCSEHDLGLLQRPPVVSDVAEEAGQREGRILLVVEPHTPDRQVLGAEGYEMEVTTEQVTIRAATVAGVFYGTRTLLQCLAGEGRVEAGVVRDFPTRPVRGLHLDAARKHFTLDWLLDRVREMSWVKLNELQLHFSENEGFRLESRRHPEVVSAAHLSQSELARLVAVAARYHVEIIPAFDVPGHMEAVLSAHPEWRVDGTAAGRRILDYSQPGARALVADIIDELAALFPSRSWHLGGDEVFPLGADDEEDDARFHRDMGERFPQLLDYARAHCRAGAEATVLDGYVAYLESVAAQLHDLGKDRVRVWNDALSVPGTTQTLPADVVVTYWTGGHRSFPTVRTLVDEGHDIINVNDTRFYYVLAQEGHPYFRRPTVEEVYGWRPGHFPEHRVHGPQAWPDPQPGWNLGASFAIWCDVPEAQTEAEVAEGVRPLLRAMASRIWNPDDAAPFSLWRQRERLLSPAARPSAV</sequence>
<proteinExistence type="inferred from homology"/>
<dbReference type="Gene3D" id="3.30.379.10">
    <property type="entry name" value="Chitobiase/beta-hexosaminidase domain 2-like"/>
    <property type="match status" value="1"/>
</dbReference>
<dbReference type="GO" id="GO:0004563">
    <property type="term" value="F:beta-N-acetylhexosaminidase activity"/>
    <property type="evidence" value="ECO:0007669"/>
    <property type="project" value="UniProtKB-EC"/>
</dbReference>
<dbReference type="InterPro" id="IPR015883">
    <property type="entry name" value="Glyco_hydro_20_cat"/>
</dbReference>
<feature type="domain" description="Glycoside hydrolase family 20 catalytic" evidence="6">
    <location>
        <begin position="191"/>
        <end position="535"/>
    </location>
</feature>
<evidence type="ECO:0000256" key="4">
    <source>
        <dbReference type="PIRSR" id="PIRSR625705-1"/>
    </source>
</evidence>
<feature type="region of interest" description="Disordered" evidence="5">
    <location>
        <begin position="46"/>
        <end position="74"/>
    </location>
</feature>
<feature type="compositionally biased region" description="Basic and acidic residues" evidence="5">
    <location>
        <begin position="57"/>
        <end position="74"/>
    </location>
</feature>
<dbReference type="InterPro" id="IPR025705">
    <property type="entry name" value="Beta_hexosaminidase_sua/sub"/>
</dbReference>
<keyword evidence="3 8" id="KW-0326">Glycosidase</keyword>
<comment type="similarity">
    <text evidence="1">Belongs to the glycosyl hydrolase 20 family.</text>
</comment>
<dbReference type="Gene3D" id="3.20.20.80">
    <property type="entry name" value="Glycosidases"/>
    <property type="match status" value="1"/>
</dbReference>
<accession>A0A3S4VB82</accession>
<dbReference type="InterPro" id="IPR052764">
    <property type="entry name" value="GH20_Enzymes"/>
</dbReference>
<protein>
    <submittedName>
        <fullName evidence="8">Beta-hexosaminidase</fullName>
        <ecNumber evidence="8">3.2.1.52</ecNumber>
    </submittedName>
</protein>
<dbReference type="CDD" id="cd06564">
    <property type="entry name" value="GH20_DspB_LnbB-like"/>
    <property type="match status" value="1"/>
</dbReference>
<dbReference type="EMBL" id="LR134477">
    <property type="protein sequence ID" value="VEI16922.1"/>
    <property type="molecule type" value="Genomic_DNA"/>
</dbReference>
<evidence type="ECO:0000259" key="7">
    <source>
        <dbReference type="Pfam" id="PF02838"/>
    </source>
</evidence>
<reference evidence="8 9" key="1">
    <citation type="submission" date="2018-12" db="EMBL/GenBank/DDBJ databases">
        <authorList>
            <consortium name="Pathogen Informatics"/>
        </authorList>
    </citation>
    <scope>NUCLEOTIDE SEQUENCE [LARGE SCALE GENOMIC DNA]</scope>
    <source>
        <strain evidence="8 9">NCTC10951</strain>
    </source>
</reference>
<dbReference type="PANTHER" id="PTHR43678:SF1">
    <property type="entry name" value="BETA-N-ACETYLHEXOSAMINIDASE"/>
    <property type="match status" value="1"/>
</dbReference>
<dbReference type="PRINTS" id="PR00738">
    <property type="entry name" value="GLHYDRLASE20"/>
</dbReference>
<evidence type="ECO:0000256" key="3">
    <source>
        <dbReference type="ARBA" id="ARBA00023295"/>
    </source>
</evidence>
<dbReference type="SUPFAM" id="SSF51445">
    <property type="entry name" value="(Trans)glycosidases"/>
    <property type="match status" value="1"/>
</dbReference>
<dbReference type="RefSeq" id="WP_126414405.1">
    <property type="nucleotide sequence ID" value="NZ_JASPER010000058.1"/>
</dbReference>
<organism evidence="8 9">
    <name type="scientific">Actinomyces viscosus</name>
    <dbReference type="NCBI Taxonomy" id="1656"/>
    <lineage>
        <taxon>Bacteria</taxon>
        <taxon>Bacillati</taxon>
        <taxon>Actinomycetota</taxon>
        <taxon>Actinomycetes</taxon>
        <taxon>Actinomycetales</taxon>
        <taxon>Actinomycetaceae</taxon>
        <taxon>Actinomyces</taxon>
    </lineage>
</organism>
<dbReference type="AlphaFoldDB" id="A0A3S4VB82"/>
<dbReference type="EC" id="3.2.1.52" evidence="8"/>
<dbReference type="Pfam" id="PF02838">
    <property type="entry name" value="Glyco_hydro_20b"/>
    <property type="match status" value="1"/>
</dbReference>
<evidence type="ECO:0000313" key="9">
    <source>
        <dbReference type="Proteomes" id="UP000268658"/>
    </source>
</evidence>
<dbReference type="KEGG" id="avc:NCTC10951_01929"/>
<evidence type="ECO:0000313" key="8">
    <source>
        <dbReference type="EMBL" id="VEI16922.1"/>
    </source>
</evidence>
<dbReference type="InterPro" id="IPR017853">
    <property type="entry name" value="GH"/>
</dbReference>
<dbReference type="OrthoDB" id="5480482at2"/>
<keyword evidence="2 8" id="KW-0378">Hydrolase</keyword>